<dbReference type="GO" id="GO:0005829">
    <property type="term" value="C:cytosol"/>
    <property type="evidence" value="ECO:0007669"/>
    <property type="project" value="TreeGrafter"/>
</dbReference>
<dbReference type="AlphaFoldDB" id="A0A852VIJ6"/>
<dbReference type="GO" id="GO:0003676">
    <property type="term" value="F:nucleic acid binding"/>
    <property type="evidence" value="ECO:0007669"/>
    <property type="project" value="InterPro"/>
</dbReference>
<dbReference type="SUPFAM" id="SSF52113">
    <property type="entry name" value="BRCT domain"/>
    <property type="match status" value="1"/>
</dbReference>
<dbReference type="EC" id="2.7.7.7" evidence="5"/>
<evidence type="ECO:0000313" key="5">
    <source>
        <dbReference type="EMBL" id="NYF96892.1"/>
    </source>
</evidence>
<dbReference type="InterPro" id="IPR036397">
    <property type="entry name" value="RNaseH_sf"/>
</dbReference>
<dbReference type="Proteomes" id="UP000554054">
    <property type="component" value="Unassembled WGS sequence"/>
</dbReference>
<organism evidence="5 6">
    <name type="scientific">Janibacter cremeus</name>
    <dbReference type="NCBI Taxonomy" id="1285192"/>
    <lineage>
        <taxon>Bacteria</taxon>
        <taxon>Bacillati</taxon>
        <taxon>Actinomycetota</taxon>
        <taxon>Actinomycetes</taxon>
        <taxon>Micrococcales</taxon>
        <taxon>Intrasporangiaceae</taxon>
        <taxon>Janibacter</taxon>
    </lineage>
</organism>
<comment type="caution">
    <text evidence="5">The sequence shown here is derived from an EMBL/GenBank/DDBJ whole genome shotgun (WGS) entry which is preliminary data.</text>
</comment>
<dbReference type="GO" id="GO:0008408">
    <property type="term" value="F:3'-5' exonuclease activity"/>
    <property type="evidence" value="ECO:0007669"/>
    <property type="project" value="TreeGrafter"/>
</dbReference>
<dbReference type="PANTHER" id="PTHR30231:SF4">
    <property type="entry name" value="PROTEIN NEN2"/>
    <property type="match status" value="1"/>
</dbReference>
<evidence type="ECO:0000256" key="3">
    <source>
        <dbReference type="ARBA" id="ARBA00022839"/>
    </source>
</evidence>
<evidence type="ECO:0000259" key="4">
    <source>
        <dbReference type="SMART" id="SM00479"/>
    </source>
</evidence>
<feature type="domain" description="Exonuclease" evidence="4">
    <location>
        <begin position="3"/>
        <end position="169"/>
    </location>
</feature>
<dbReference type="InterPro" id="IPR036420">
    <property type="entry name" value="BRCT_dom_sf"/>
</dbReference>
<evidence type="ECO:0000256" key="2">
    <source>
        <dbReference type="ARBA" id="ARBA00022801"/>
    </source>
</evidence>
<reference evidence="5 6" key="1">
    <citation type="submission" date="2020-07" db="EMBL/GenBank/DDBJ databases">
        <title>Sequencing the genomes of 1000 actinobacteria strains.</title>
        <authorList>
            <person name="Klenk H.-P."/>
        </authorList>
    </citation>
    <scope>NUCLEOTIDE SEQUENCE [LARGE SCALE GENOMIC DNA]</scope>
    <source>
        <strain evidence="5 6">DSM 26154</strain>
    </source>
</reference>
<dbReference type="SUPFAM" id="SSF53098">
    <property type="entry name" value="Ribonuclease H-like"/>
    <property type="match status" value="1"/>
</dbReference>
<dbReference type="InterPro" id="IPR013520">
    <property type="entry name" value="Ribonucl_H"/>
</dbReference>
<dbReference type="FunFam" id="3.30.420.10:FF:000045">
    <property type="entry name" value="3'-5' exonuclease DinG"/>
    <property type="match status" value="1"/>
</dbReference>
<dbReference type="RefSeq" id="WP_185989890.1">
    <property type="nucleotide sequence ID" value="NZ_JACCAE010000001.1"/>
</dbReference>
<sequence length="419" mass="45409">MSGYTVIDVETTGLSPERHDRIVEIGVVYVSDEGHIQDKWSTLVNPGRDVGPTRIHGISASDVLGAPRFEDLAPYVLRAVAGRTIVAHNAPFDLRFLTHEMRRAGIDGGDRPAALCTMQWSTAYLDAPSRRLIDCCHASGIQLDHAHSALADATATAQLLGHYLSLSDRQPPWDEILQSSRSHPWPPFDRPYPRVGMVSRSAPSAVEEAWMGSVVSQMPRAADARTDSYLAVLETAMLDGVLDEDEQAALVSLAVESGLTRQHVLRIHHQYVLDMAKVATHDHVVTAAEHAELVRTSQILGLGPDDLEHALAVAWREAEAGHSAPRRESTADITLETGDRVSFTGDMAVDRPVWEARAQTAGLTTGGVTKKAKLLVASDPNSLSSKANKARSYGVPIVSEGAFDSLLTDFERTTLTPTV</sequence>
<dbReference type="Gene3D" id="3.30.420.10">
    <property type="entry name" value="Ribonuclease H-like superfamily/Ribonuclease H"/>
    <property type="match status" value="1"/>
</dbReference>
<dbReference type="Gene3D" id="3.40.50.10190">
    <property type="entry name" value="BRCT domain"/>
    <property type="match status" value="1"/>
</dbReference>
<keyword evidence="6" id="KW-1185">Reference proteome</keyword>
<dbReference type="CDD" id="cd06127">
    <property type="entry name" value="DEDDh"/>
    <property type="match status" value="1"/>
</dbReference>
<dbReference type="InterPro" id="IPR029024">
    <property type="entry name" value="TerB-like"/>
</dbReference>
<keyword evidence="5" id="KW-0548">Nucleotidyltransferase</keyword>
<evidence type="ECO:0000256" key="1">
    <source>
        <dbReference type="ARBA" id="ARBA00022722"/>
    </source>
</evidence>
<keyword evidence="5" id="KW-0808">Transferase</keyword>
<gene>
    <name evidence="5" type="ORF">BJY20_000284</name>
</gene>
<dbReference type="SMART" id="SM00479">
    <property type="entry name" value="EXOIII"/>
    <property type="match status" value="1"/>
</dbReference>
<accession>A0A852VIJ6</accession>
<name>A0A852VIJ6_9MICO</name>
<keyword evidence="3" id="KW-0269">Exonuclease</keyword>
<evidence type="ECO:0000313" key="6">
    <source>
        <dbReference type="Proteomes" id="UP000554054"/>
    </source>
</evidence>
<protein>
    <submittedName>
        <fullName evidence="5">DNA polymerase-3 subunit epsilon</fullName>
        <ecNumber evidence="5">2.7.7.7</ecNumber>
    </submittedName>
</protein>
<dbReference type="EMBL" id="JACCAE010000001">
    <property type="protein sequence ID" value="NYF96892.1"/>
    <property type="molecule type" value="Genomic_DNA"/>
</dbReference>
<proteinExistence type="predicted"/>
<dbReference type="GO" id="GO:0003887">
    <property type="term" value="F:DNA-directed DNA polymerase activity"/>
    <property type="evidence" value="ECO:0007669"/>
    <property type="project" value="UniProtKB-EC"/>
</dbReference>
<keyword evidence="1" id="KW-0540">Nuclease</keyword>
<dbReference type="Pfam" id="PF00929">
    <property type="entry name" value="RNase_T"/>
    <property type="match status" value="1"/>
</dbReference>
<dbReference type="InterPro" id="IPR012337">
    <property type="entry name" value="RNaseH-like_sf"/>
</dbReference>
<dbReference type="SUPFAM" id="SSF158682">
    <property type="entry name" value="TerB-like"/>
    <property type="match status" value="1"/>
</dbReference>
<dbReference type="PANTHER" id="PTHR30231">
    <property type="entry name" value="DNA POLYMERASE III SUBUNIT EPSILON"/>
    <property type="match status" value="1"/>
</dbReference>
<keyword evidence="2" id="KW-0378">Hydrolase</keyword>